<evidence type="ECO:0000256" key="2">
    <source>
        <dbReference type="ARBA" id="ARBA00022475"/>
    </source>
</evidence>
<proteinExistence type="predicted"/>
<dbReference type="EMBL" id="CACRUE010000024">
    <property type="protein sequence ID" value="VYU00314.1"/>
    <property type="molecule type" value="Genomic_DNA"/>
</dbReference>
<evidence type="ECO:0008006" key="8">
    <source>
        <dbReference type="Google" id="ProtNLM"/>
    </source>
</evidence>
<dbReference type="InterPro" id="IPR051461">
    <property type="entry name" value="UPF0750_membrane"/>
</dbReference>
<evidence type="ECO:0000256" key="3">
    <source>
        <dbReference type="ARBA" id="ARBA00022692"/>
    </source>
</evidence>
<evidence type="ECO:0000256" key="5">
    <source>
        <dbReference type="ARBA" id="ARBA00023136"/>
    </source>
</evidence>
<dbReference type="InterPro" id="IPR003740">
    <property type="entry name" value="YitT"/>
</dbReference>
<dbReference type="Pfam" id="PF02588">
    <property type="entry name" value="YitT_membrane"/>
    <property type="match status" value="1"/>
</dbReference>
<keyword evidence="3 6" id="KW-0812">Transmembrane</keyword>
<feature type="transmembrane region" description="Helical" evidence="6">
    <location>
        <begin position="106"/>
        <end position="126"/>
    </location>
</feature>
<keyword evidence="5 6" id="KW-0472">Membrane</keyword>
<accession>A0A6N3BB53</accession>
<keyword evidence="2" id="KW-1003">Cell membrane</keyword>
<evidence type="ECO:0000313" key="7">
    <source>
        <dbReference type="EMBL" id="VYU00314.1"/>
    </source>
</evidence>
<dbReference type="AlphaFoldDB" id="A0A6N3BB53"/>
<comment type="subcellular location">
    <subcellularLocation>
        <location evidence="1">Cell membrane</location>
        <topology evidence="1">Multi-pass membrane protein</topology>
    </subcellularLocation>
</comment>
<feature type="transmembrane region" description="Helical" evidence="6">
    <location>
        <begin position="147"/>
        <end position="168"/>
    </location>
</feature>
<evidence type="ECO:0000256" key="1">
    <source>
        <dbReference type="ARBA" id="ARBA00004651"/>
    </source>
</evidence>
<name>A0A6N3BB53_9FIRM</name>
<keyword evidence="4 6" id="KW-1133">Transmembrane helix</keyword>
<feature type="transmembrane region" description="Helical" evidence="6">
    <location>
        <begin position="12"/>
        <end position="30"/>
    </location>
</feature>
<reference evidence="7" key="1">
    <citation type="submission" date="2019-11" db="EMBL/GenBank/DDBJ databases">
        <authorList>
            <person name="Feng L."/>
        </authorList>
    </citation>
    <scope>NUCLEOTIDE SEQUENCE</scope>
    <source>
        <strain evidence="7">IbartlettiiLFYP30</strain>
    </source>
</reference>
<protein>
    <recommendedName>
        <fullName evidence="8">YitT family protein</fullName>
    </recommendedName>
</protein>
<organism evidence="7">
    <name type="scientific">Intestinibacter bartlettii</name>
    <dbReference type="NCBI Taxonomy" id="261299"/>
    <lineage>
        <taxon>Bacteria</taxon>
        <taxon>Bacillati</taxon>
        <taxon>Bacillota</taxon>
        <taxon>Clostridia</taxon>
        <taxon>Peptostreptococcales</taxon>
        <taxon>Peptostreptococcaceae</taxon>
        <taxon>Intestinibacter</taxon>
    </lineage>
</organism>
<evidence type="ECO:0000256" key="4">
    <source>
        <dbReference type="ARBA" id="ARBA00022989"/>
    </source>
</evidence>
<feature type="transmembrane region" description="Helical" evidence="6">
    <location>
        <begin position="76"/>
        <end position="94"/>
    </location>
</feature>
<gene>
    <name evidence="7" type="ORF">IBLFYP30_01499</name>
</gene>
<evidence type="ECO:0000256" key="6">
    <source>
        <dbReference type="SAM" id="Phobius"/>
    </source>
</evidence>
<dbReference type="GO" id="GO:0005886">
    <property type="term" value="C:plasma membrane"/>
    <property type="evidence" value="ECO:0007669"/>
    <property type="project" value="UniProtKB-SubCell"/>
</dbReference>
<dbReference type="PANTHER" id="PTHR33545:SF10">
    <property type="entry name" value="UPF0750 MEMBRANE PROTEIN YPJC"/>
    <property type="match status" value="1"/>
</dbReference>
<dbReference type="RefSeq" id="WP_024037640.1">
    <property type="nucleotide sequence ID" value="NZ_CACRUE010000024.1"/>
</dbReference>
<feature type="transmembrane region" description="Helical" evidence="6">
    <location>
        <begin position="50"/>
        <end position="69"/>
    </location>
</feature>
<dbReference type="PANTHER" id="PTHR33545">
    <property type="entry name" value="UPF0750 MEMBRANE PROTEIN YITT-RELATED"/>
    <property type="match status" value="1"/>
</dbReference>
<sequence length="204" mass="21990">MSSRQTIEKIGFILLGTIVLSFGFYNFYFLNHITEGGVLGFLLLLKNLFGVHPSMASIIIDFSLLLLGYRIFGKEFFLYSLFASFAFSITYGIFENIGPILPAINNSLINAILGGLFVGVGCGIIVNTGCSSGGDDALALVIAKKTSLSITKVYILMDGIILLLSLTYLSADAIFYSMIASTLSGKIIDLFLAHTKGSLRLITA</sequence>